<comment type="caution">
    <text evidence="1">The sequence shown here is derived from an EMBL/GenBank/DDBJ whole genome shotgun (WGS) entry which is preliminary data.</text>
</comment>
<dbReference type="OrthoDB" id="7222937at2"/>
<name>A0A418ZPK6_9RHOB</name>
<accession>A0A418ZPK6</accession>
<evidence type="ECO:0000313" key="1">
    <source>
        <dbReference type="EMBL" id="RJK96610.1"/>
    </source>
</evidence>
<organism evidence="1 2">
    <name type="scientific">Paracoccus aestuarii</name>
    <dbReference type="NCBI Taxonomy" id="453842"/>
    <lineage>
        <taxon>Bacteria</taxon>
        <taxon>Pseudomonadati</taxon>
        <taxon>Pseudomonadota</taxon>
        <taxon>Alphaproteobacteria</taxon>
        <taxon>Rhodobacterales</taxon>
        <taxon>Paracoccaceae</taxon>
        <taxon>Paracoccus</taxon>
    </lineage>
</organism>
<reference evidence="1 2" key="1">
    <citation type="submission" date="2018-09" db="EMBL/GenBank/DDBJ databases">
        <title>Paracoccus onubensis nov. sp. a moderate halophilic bacterium isolated from Gruta de las Maravillas (Aracena, Spain).</title>
        <authorList>
            <person name="Jurado V."/>
            <person name="Gutierrez-Patricio S."/>
            <person name="Gonzalez-Pimentel J.L."/>
            <person name="Laiz L."/>
            <person name="Saiz-Jimenez C."/>
        </authorList>
    </citation>
    <scope>NUCLEOTIDE SEQUENCE [LARGE SCALE GENOMIC DNA]</scope>
    <source>
        <strain evidence="1 2">DSM 19484</strain>
    </source>
</reference>
<protein>
    <submittedName>
        <fullName evidence="1">Uncharacterized protein</fullName>
    </submittedName>
</protein>
<dbReference type="AlphaFoldDB" id="A0A418ZPK6"/>
<dbReference type="EMBL" id="QZEV01000156">
    <property type="protein sequence ID" value="RJK96610.1"/>
    <property type="molecule type" value="Genomic_DNA"/>
</dbReference>
<sequence>MLLLRWCATLVSHSMRLAAYLSRSRHGVFYFRWPIPASLHPDQKRSHVLLSLRTRWPRT</sequence>
<proteinExistence type="predicted"/>
<keyword evidence="2" id="KW-1185">Reference proteome</keyword>
<dbReference type="Proteomes" id="UP000285530">
    <property type="component" value="Unassembled WGS sequence"/>
</dbReference>
<gene>
    <name evidence="1" type="ORF">D3P06_17520</name>
</gene>
<evidence type="ECO:0000313" key="2">
    <source>
        <dbReference type="Proteomes" id="UP000285530"/>
    </source>
</evidence>